<dbReference type="PROSITE" id="PS00380">
    <property type="entry name" value="RHODANESE_1"/>
    <property type="match status" value="1"/>
</dbReference>
<comment type="subcellular location">
    <subcellularLocation>
        <location evidence="1">Cytoplasm</location>
    </subcellularLocation>
</comment>
<dbReference type="GO" id="GO:0005739">
    <property type="term" value="C:mitochondrion"/>
    <property type="evidence" value="ECO:0007669"/>
    <property type="project" value="TreeGrafter"/>
</dbReference>
<keyword evidence="2" id="KW-0963">Cytoplasm</keyword>
<dbReference type="Gene3D" id="3.40.250.10">
    <property type="entry name" value="Rhodanese-like domain"/>
    <property type="match status" value="2"/>
</dbReference>
<keyword evidence="3" id="KW-0808">Transferase</keyword>
<dbReference type="EMBL" id="HACG01005757">
    <property type="protein sequence ID" value="CEK52622.1"/>
    <property type="molecule type" value="Transcribed_RNA"/>
</dbReference>
<evidence type="ECO:0000256" key="4">
    <source>
        <dbReference type="ARBA" id="ARBA00022737"/>
    </source>
</evidence>
<proteinExistence type="predicted"/>
<dbReference type="SUPFAM" id="SSF52821">
    <property type="entry name" value="Rhodanese/Cell cycle control phosphatase"/>
    <property type="match status" value="2"/>
</dbReference>
<dbReference type="FunFam" id="3.40.250.10:FF:000015">
    <property type="entry name" value="Sulfurtransferase"/>
    <property type="match status" value="1"/>
</dbReference>
<reference evidence="6" key="1">
    <citation type="submission" date="2014-12" db="EMBL/GenBank/DDBJ databases">
        <title>Insight into the proteome of Arion vulgaris.</title>
        <authorList>
            <person name="Aradska J."/>
            <person name="Bulat T."/>
            <person name="Smidak R."/>
            <person name="Sarate P."/>
            <person name="Gangsoo J."/>
            <person name="Sialana F."/>
            <person name="Bilban M."/>
            <person name="Lubec G."/>
        </authorList>
    </citation>
    <scope>NUCLEOTIDE SEQUENCE</scope>
    <source>
        <tissue evidence="6">Skin</tissue>
    </source>
</reference>
<dbReference type="PANTHER" id="PTHR11364:SF27">
    <property type="entry name" value="SULFURTRANSFERASE"/>
    <property type="match status" value="1"/>
</dbReference>
<evidence type="ECO:0000259" key="5">
    <source>
        <dbReference type="PROSITE" id="PS50206"/>
    </source>
</evidence>
<feature type="domain" description="Rhodanese" evidence="5">
    <location>
        <begin position="172"/>
        <end position="287"/>
    </location>
</feature>
<evidence type="ECO:0000256" key="2">
    <source>
        <dbReference type="ARBA" id="ARBA00022490"/>
    </source>
</evidence>
<name>A0A0B6Y8F9_9EUPU</name>
<keyword evidence="4" id="KW-0677">Repeat</keyword>
<dbReference type="AlphaFoldDB" id="A0A0B6Y8F9"/>
<gene>
    <name evidence="6" type="primary">ORF17447</name>
    <name evidence="7" type="synonym">ORF17451</name>
</gene>
<dbReference type="PANTHER" id="PTHR11364">
    <property type="entry name" value="THIOSULFATE SULFERTANSFERASE"/>
    <property type="match status" value="1"/>
</dbReference>
<feature type="domain" description="Rhodanese" evidence="5">
    <location>
        <begin position="22"/>
        <end position="142"/>
    </location>
</feature>
<dbReference type="SMART" id="SM00450">
    <property type="entry name" value="RHOD"/>
    <property type="match status" value="2"/>
</dbReference>
<organism evidence="6">
    <name type="scientific">Arion vulgaris</name>
    <dbReference type="NCBI Taxonomy" id="1028688"/>
    <lineage>
        <taxon>Eukaryota</taxon>
        <taxon>Metazoa</taxon>
        <taxon>Spiralia</taxon>
        <taxon>Lophotrochozoa</taxon>
        <taxon>Mollusca</taxon>
        <taxon>Gastropoda</taxon>
        <taxon>Heterobranchia</taxon>
        <taxon>Euthyneura</taxon>
        <taxon>Panpulmonata</taxon>
        <taxon>Eupulmonata</taxon>
        <taxon>Stylommatophora</taxon>
        <taxon>Helicina</taxon>
        <taxon>Arionoidea</taxon>
        <taxon>Arionidae</taxon>
        <taxon>Arion</taxon>
    </lineage>
</organism>
<dbReference type="InterPro" id="IPR001307">
    <property type="entry name" value="Thiosulphate_STrfase_CS"/>
</dbReference>
<evidence type="ECO:0000256" key="3">
    <source>
        <dbReference type="ARBA" id="ARBA00022679"/>
    </source>
</evidence>
<dbReference type="EMBL" id="HACG01005758">
    <property type="protein sequence ID" value="CEK52623.1"/>
    <property type="molecule type" value="Transcribed_RNA"/>
</dbReference>
<evidence type="ECO:0000313" key="7">
    <source>
        <dbReference type="EMBL" id="CEK52623.1"/>
    </source>
</evidence>
<dbReference type="Pfam" id="PF00581">
    <property type="entry name" value="Rhodanese"/>
    <property type="match status" value="2"/>
</dbReference>
<dbReference type="InterPro" id="IPR001763">
    <property type="entry name" value="Rhodanese-like_dom"/>
</dbReference>
<accession>A0A0B6Y8F9</accession>
<evidence type="ECO:0000256" key="1">
    <source>
        <dbReference type="ARBA" id="ARBA00004496"/>
    </source>
</evidence>
<dbReference type="CDD" id="cd01449">
    <property type="entry name" value="TST_Repeat_2"/>
    <property type="match status" value="1"/>
</dbReference>
<evidence type="ECO:0000313" key="6">
    <source>
        <dbReference type="EMBL" id="CEK52622.1"/>
    </source>
</evidence>
<protein>
    <recommendedName>
        <fullName evidence="5">Rhodanese domain-containing protein</fullName>
    </recommendedName>
</protein>
<dbReference type="InterPro" id="IPR045078">
    <property type="entry name" value="TST/MPST-like"/>
</dbReference>
<dbReference type="FunFam" id="3.40.250.10:FF:000001">
    <property type="entry name" value="Sulfurtransferase"/>
    <property type="match status" value="1"/>
</dbReference>
<dbReference type="InterPro" id="IPR036873">
    <property type="entry name" value="Rhodanese-like_dom_sf"/>
</dbReference>
<sequence>MQRAFGSTLVTVKGLNDIIKLNISKRSILDASWHLPSTGRNAKLEYSESHIPGAVFFDIDECSDKSTELPHMVPSAQIFESYVGALGISNDTHVIVYDNHPQFPIFSAQRVWWTFRLFGHNNISILEGGLPKWTSEGGTVTSQPSNYGQEIFQAQFNPKLIKSYEDIKRNIENPEFILVDARSEERFKGVSSEPRPDTKSGCILHSINLPFVKLMNLEQRTMKPVQELQQIFQDAGVDLTKDVVATCGSGVTACLLALAGHLCNNDDIAVYDGSWTEWFTRAPPHLKSNIPI</sequence>
<dbReference type="GO" id="GO:0004792">
    <property type="term" value="F:thiosulfate-cyanide sulfurtransferase activity"/>
    <property type="evidence" value="ECO:0007669"/>
    <property type="project" value="InterPro"/>
</dbReference>
<dbReference type="PROSITE" id="PS50206">
    <property type="entry name" value="RHODANESE_3"/>
    <property type="match status" value="2"/>
</dbReference>
<dbReference type="CDD" id="cd01448">
    <property type="entry name" value="TST_Repeat_1"/>
    <property type="match status" value="1"/>
</dbReference>